<dbReference type="InterPro" id="IPR000504">
    <property type="entry name" value="RRM_dom"/>
</dbReference>
<proteinExistence type="predicted"/>
<dbReference type="InterPro" id="IPR035979">
    <property type="entry name" value="RBD_domain_sf"/>
</dbReference>
<protein>
    <recommendedName>
        <fullName evidence="3">RRM domain-containing protein</fullName>
    </recommendedName>
</protein>
<sequence length="328" mass="36113">MAFYGNSFGARYGPPPGYPPNMVGESSETEGFSDAAWAENEDEGATGTNSKQPQDVRDSTLAITNLPTNTTMKELMTRIAVAGPFGKVYSCHLESQPTPVNPNMSKGEQQLKAYIAFFTRDSAHYFMAYVNDQGICVHGRPMRVRWSSAPVPETLAIVGRHDSRAILVEGPAGMTKPRLDDILRANGINPNSIHDWVIETVSSTKKEAYLQFNTYTVAAAAVKVLDSLVNPPGIFAEYARDPVDVGVKTAWDSENHEKGTKGHLIVIWNDWRIPVDKKAITANQTSSEESDWLKASEKKQRGGSSQTHRRKQSQLGSGSSRRPDNTKR</sequence>
<accession>A0AAN6Y5H9</accession>
<evidence type="ECO:0000313" key="4">
    <source>
        <dbReference type="EMBL" id="KAK4212563.1"/>
    </source>
</evidence>
<evidence type="ECO:0000256" key="2">
    <source>
        <dbReference type="SAM" id="MobiDB-lite"/>
    </source>
</evidence>
<dbReference type="PROSITE" id="PS50102">
    <property type="entry name" value="RRM"/>
    <property type="match status" value="1"/>
</dbReference>
<dbReference type="SUPFAM" id="SSF54928">
    <property type="entry name" value="RNA-binding domain, RBD"/>
    <property type="match status" value="1"/>
</dbReference>
<reference evidence="4" key="1">
    <citation type="journal article" date="2023" name="Mol. Phylogenet. Evol.">
        <title>Genome-scale phylogeny and comparative genomics of the fungal order Sordariales.</title>
        <authorList>
            <person name="Hensen N."/>
            <person name="Bonometti L."/>
            <person name="Westerberg I."/>
            <person name="Brannstrom I.O."/>
            <person name="Guillou S."/>
            <person name="Cros-Aarteil S."/>
            <person name="Calhoun S."/>
            <person name="Haridas S."/>
            <person name="Kuo A."/>
            <person name="Mondo S."/>
            <person name="Pangilinan J."/>
            <person name="Riley R."/>
            <person name="LaButti K."/>
            <person name="Andreopoulos B."/>
            <person name="Lipzen A."/>
            <person name="Chen C."/>
            <person name="Yan M."/>
            <person name="Daum C."/>
            <person name="Ng V."/>
            <person name="Clum A."/>
            <person name="Steindorff A."/>
            <person name="Ohm R.A."/>
            <person name="Martin F."/>
            <person name="Silar P."/>
            <person name="Natvig D.O."/>
            <person name="Lalanne C."/>
            <person name="Gautier V."/>
            <person name="Ament-Velasquez S.L."/>
            <person name="Kruys A."/>
            <person name="Hutchinson M.I."/>
            <person name="Powell A.J."/>
            <person name="Barry K."/>
            <person name="Miller A.N."/>
            <person name="Grigoriev I.V."/>
            <person name="Debuchy R."/>
            <person name="Gladieux P."/>
            <person name="Hiltunen Thoren M."/>
            <person name="Johannesson H."/>
        </authorList>
    </citation>
    <scope>NUCLEOTIDE SEQUENCE</scope>
    <source>
        <strain evidence="4">PSN293</strain>
    </source>
</reference>
<dbReference type="AlphaFoldDB" id="A0AAN6Y5H9"/>
<name>A0AAN6Y5H9_9PEZI</name>
<evidence type="ECO:0000259" key="3">
    <source>
        <dbReference type="PROSITE" id="PS50102"/>
    </source>
</evidence>
<feature type="domain" description="RRM" evidence="3">
    <location>
        <begin position="59"/>
        <end position="149"/>
    </location>
</feature>
<gene>
    <name evidence="4" type="ORF">QBC37DRAFT_374971</name>
</gene>
<dbReference type="EMBL" id="MU858125">
    <property type="protein sequence ID" value="KAK4212563.1"/>
    <property type="molecule type" value="Genomic_DNA"/>
</dbReference>
<comment type="caution">
    <text evidence="4">The sequence shown here is derived from an EMBL/GenBank/DDBJ whole genome shotgun (WGS) entry which is preliminary data.</text>
</comment>
<feature type="compositionally biased region" description="Basic and acidic residues" evidence="2">
    <location>
        <begin position="291"/>
        <end position="300"/>
    </location>
</feature>
<dbReference type="Gene3D" id="3.30.70.330">
    <property type="match status" value="1"/>
</dbReference>
<organism evidence="4 5">
    <name type="scientific">Rhypophila decipiens</name>
    <dbReference type="NCBI Taxonomy" id="261697"/>
    <lineage>
        <taxon>Eukaryota</taxon>
        <taxon>Fungi</taxon>
        <taxon>Dikarya</taxon>
        <taxon>Ascomycota</taxon>
        <taxon>Pezizomycotina</taxon>
        <taxon>Sordariomycetes</taxon>
        <taxon>Sordariomycetidae</taxon>
        <taxon>Sordariales</taxon>
        <taxon>Naviculisporaceae</taxon>
        <taxon>Rhypophila</taxon>
    </lineage>
</organism>
<feature type="region of interest" description="Disordered" evidence="2">
    <location>
        <begin position="282"/>
        <end position="328"/>
    </location>
</feature>
<feature type="region of interest" description="Disordered" evidence="2">
    <location>
        <begin position="1"/>
        <end position="58"/>
    </location>
</feature>
<keyword evidence="1" id="KW-0694">RNA-binding</keyword>
<reference evidence="4" key="2">
    <citation type="submission" date="2023-05" db="EMBL/GenBank/DDBJ databases">
        <authorList>
            <consortium name="Lawrence Berkeley National Laboratory"/>
            <person name="Steindorff A."/>
            <person name="Hensen N."/>
            <person name="Bonometti L."/>
            <person name="Westerberg I."/>
            <person name="Brannstrom I.O."/>
            <person name="Guillou S."/>
            <person name="Cros-Aarteil S."/>
            <person name="Calhoun S."/>
            <person name="Haridas S."/>
            <person name="Kuo A."/>
            <person name="Mondo S."/>
            <person name="Pangilinan J."/>
            <person name="Riley R."/>
            <person name="Labutti K."/>
            <person name="Andreopoulos B."/>
            <person name="Lipzen A."/>
            <person name="Chen C."/>
            <person name="Yanf M."/>
            <person name="Daum C."/>
            <person name="Ng V."/>
            <person name="Clum A."/>
            <person name="Ohm R."/>
            <person name="Martin F."/>
            <person name="Silar P."/>
            <person name="Natvig D."/>
            <person name="Lalanne C."/>
            <person name="Gautier V."/>
            <person name="Ament-Velasquez S.L."/>
            <person name="Kruys A."/>
            <person name="Hutchinson M.I."/>
            <person name="Powell A.J."/>
            <person name="Barry K."/>
            <person name="Miller A.N."/>
            <person name="Grigoriev I.V."/>
            <person name="Debuchy R."/>
            <person name="Gladieux P."/>
            <person name="Thoren M.H."/>
            <person name="Johannesson H."/>
        </authorList>
    </citation>
    <scope>NUCLEOTIDE SEQUENCE</scope>
    <source>
        <strain evidence="4">PSN293</strain>
    </source>
</reference>
<dbReference type="Proteomes" id="UP001301769">
    <property type="component" value="Unassembled WGS sequence"/>
</dbReference>
<evidence type="ECO:0000313" key="5">
    <source>
        <dbReference type="Proteomes" id="UP001301769"/>
    </source>
</evidence>
<keyword evidence="5" id="KW-1185">Reference proteome</keyword>
<evidence type="ECO:0000256" key="1">
    <source>
        <dbReference type="PROSITE-ProRule" id="PRU00176"/>
    </source>
</evidence>
<dbReference type="InterPro" id="IPR012677">
    <property type="entry name" value="Nucleotide-bd_a/b_plait_sf"/>
</dbReference>
<dbReference type="GO" id="GO:0003723">
    <property type="term" value="F:RNA binding"/>
    <property type="evidence" value="ECO:0007669"/>
    <property type="project" value="UniProtKB-UniRule"/>
</dbReference>